<feature type="compositionally biased region" description="Polar residues" evidence="1">
    <location>
        <begin position="1"/>
        <end position="13"/>
    </location>
</feature>
<organism evidence="2 3">
    <name type="scientific">Tritrichomonas musculus</name>
    <dbReference type="NCBI Taxonomy" id="1915356"/>
    <lineage>
        <taxon>Eukaryota</taxon>
        <taxon>Metamonada</taxon>
        <taxon>Parabasalia</taxon>
        <taxon>Tritrichomonadida</taxon>
        <taxon>Tritrichomonadidae</taxon>
        <taxon>Tritrichomonas</taxon>
    </lineage>
</organism>
<reference evidence="2 3" key="1">
    <citation type="submission" date="2024-04" db="EMBL/GenBank/DDBJ databases">
        <title>Tritrichomonas musculus Genome.</title>
        <authorList>
            <person name="Alves-Ferreira E."/>
            <person name="Grigg M."/>
            <person name="Lorenzi H."/>
            <person name="Galac M."/>
        </authorList>
    </citation>
    <scope>NUCLEOTIDE SEQUENCE [LARGE SCALE GENOMIC DNA]</scope>
    <source>
        <strain evidence="2 3">EAF2021</strain>
    </source>
</reference>
<dbReference type="EMBL" id="JAPFFF010000056">
    <property type="protein sequence ID" value="KAK8838246.1"/>
    <property type="molecule type" value="Genomic_DNA"/>
</dbReference>
<evidence type="ECO:0000313" key="2">
    <source>
        <dbReference type="EMBL" id="KAK8838246.1"/>
    </source>
</evidence>
<name>A0ABR2GX69_9EUKA</name>
<sequence length="89" mass="10188">MNNNIGVFTSNPNHRNELPNTNKEDLILNIYDQGKNKDNDYGSLADERFQYAGALIAVCIVSDLPQQMKLASFVWEYMAKNKIENVECF</sequence>
<accession>A0ABR2GX69</accession>
<feature type="region of interest" description="Disordered" evidence="1">
    <location>
        <begin position="1"/>
        <end position="20"/>
    </location>
</feature>
<evidence type="ECO:0000313" key="3">
    <source>
        <dbReference type="Proteomes" id="UP001470230"/>
    </source>
</evidence>
<keyword evidence="3" id="KW-1185">Reference proteome</keyword>
<proteinExistence type="predicted"/>
<comment type="caution">
    <text evidence="2">The sequence shown here is derived from an EMBL/GenBank/DDBJ whole genome shotgun (WGS) entry which is preliminary data.</text>
</comment>
<evidence type="ECO:0000256" key="1">
    <source>
        <dbReference type="SAM" id="MobiDB-lite"/>
    </source>
</evidence>
<protein>
    <submittedName>
        <fullName evidence="2">Uncharacterized protein</fullName>
    </submittedName>
</protein>
<dbReference type="Proteomes" id="UP001470230">
    <property type="component" value="Unassembled WGS sequence"/>
</dbReference>
<gene>
    <name evidence="2" type="ORF">M9Y10_035666</name>
</gene>